<reference evidence="2 3" key="1">
    <citation type="submission" date="2018-08" db="EMBL/GenBank/DDBJ databases">
        <title>Genomic Encyclopedia of Archaeal and Bacterial Type Strains, Phase II (KMG-II): from individual species to whole genera.</title>
        <authorList>
            <person name="Goeker M."/>
        </authorList>
    </citation>
    <scope>NUCLEOTIDE SEQUENCE [LARGE SCALE GENOMIC DNA]</scope>
    <source>
        <strain evidence="2 3">DSM 45791</strain>
    </source>
</reference>
<keyword evidence="3" id="KW-1185">Reference proteome</keyword>
<dbReference type="InterPro" id="IPR032806">
    <property type="entry name" value="YbfD_N"/>
</dbReference>
<evidence type="ECO:0000259" key="1">
    <source>
        <dbReference type="Pfam" id="PF13808"/>
    </source>
</evidence>
<gene>
    <name evidence="2" type="ORF">BCF44_1413</name>
</gene>
<sequence>MLVTTSHRVPAGLLTVLGQVVDLRKRRGVWHRLAAVLSIAIAATLARTRSFAALAEWAADARTMC</sequence>
<evidence type="ECO:0000313" key="2">
    <source>
        <dbReference type="EMBL" id="REH17886.1"/>
    </source>
</evidence>
<comment type="caution">
    <text evidence="2">The sequence shown here is derived from an EMBL/GenBank/DDBJ whole genome shotgun (WGS) entry which is preliminary data.</text>
</comment>
<dbReference type="Pfam" id="PF13808">
    <property type="entry name" value="DDE_Tnp_1_assoc"/>
    <property type="match status" value="1"/>
</dbReference>
<feature type="domain" description="H repeat-associated protein N-terminal" evidence="1">
    <location>
        <begin position="15"/>
        <end position="63"/>
    </location>
</feature>
<accession>A0A3E0G5E5</accession>
<dbReference type="EMBL" id="QUNO01000041">
    <property type="protein sequence ID" value="REH17886.1"/>
    <property type="molecule type" value="Genomic_DNA"/>
</dbReference>
<evidence type="ECO:0000313" key="3">
    <source>
        <dbReference type="Proteomes" id="UP000256269"/>
    </source>
</evidence>
<proteinExistence type="predicted"/>
<dbReference type="AlphaFoldDB" id="A0A3E0G5E5"/>
<organism evidence="2 3">
    <name type="scientific">Kutzneria buriramensis</name>
    <dbReference type="NCBI Taxonomy" id="1045776"/>
    <lineage>
        <taxon>Bacteria</taxon>
        <taxon>Bacillati</taxon>
        <taxon>Actinomycetota</taxon>
        <taxon>Actinomycetes</taxon>
        <taxon>Pseudonocardiales</taxon>
        <taxon>Pseudonocardiaceae</taxon>
        <taxon>Kutzneria</taxon>
    </lineage>
</organism>
<dbReference type="Proteomes" id="UP000256269">
    <property type="component" value="Unassembled WGS sequence"/>
</dbReference>
<name>A0A3E0G5E5_9PSEU</name>
<protein>
    <submittedName>
        <fullName evidence="2">DDE family transposase</fullName>
    </submittedName>
</protein>